<dbReference type="Pfam" id="PF13456">
    <property type="entry name" value="RVT_3"/>
    <property type="match status" value="1"/>
</dbReference>
<gene>
    <name evidence="2" type="ORF">Sjap_018411</name>
</gene>
<feature type="domain" description="RNase H type-1" evidence="1">
    <location>
        <begin position="49"/>
        <end position="108"/>
    </location>
</feature>
<dbReference type="GO" id="GO:0003676">
    <property type="term" value="F:nucleic acid binding"/>
    <property type="evidence" value="ECO:0007669"/>
    <property type="project" value="InterPro"/>
</dbReference>
<dbReference type="Proteomes" id="UP001417504">
    <property type="component" value="Unassembled WGS sequence"/>
</dbReference>
<evidence type="ECO:0000259" key="1">
    <source>
        <dbReference type="Pfam" id="PF13456"/>
    </source>
</evidence>
<dbReference type="InterPro" id="IPR002156">
    <property type="entry name" value="RNaseH_domain"/>
</dbReference>
<organism evidence="2 3">
    <name type="scientific">Stephania japonica</name>
    <dbReference type="NCBI Taxonomy" id="461633"/>
    <lineage>
        <taxon>Eukaryota</taxon>
        <taxon>Viridiplantae</taxon>
        <taxon>Streptophyta</taxon>
        <taxon>Embryophyta</taxon>
        <taxon>Tracheophyta</taxon>
        <taxon>Spermatophyta</taxon>
        <taxon>Magnoliopsida</taxon>
        <taxon>Ranunculales</taxon>
        <taxon>Menispermaceae</taxon>
        <taxon>Menispermoideae</taxon>
        <taxon>Cissampelideae</taxon>
        <taxon>Stephania</taxon>
    </lineage>
</organism>
<protein>
    <recommendedName>
        <fullName evidence="1">RNase H type-1 domain-containing protein</fullName>
    </recommendedName>
</protein>
<dbReference type="AlphaFoldDB" id="A0AAP0NN53"/>
<dbReference type="EMBL" id="JBBNAE010000007">
    <property type="protein sequence ID" value="KAK9110351.1"/>
    <property type="molecule type" value="Genomic_DNA"/>
</dbReference>
<sequence>MTRGTAGDLAMFVMVSHSPGVSQSAEYLKHENIRVVHKQAPDSGCLKFNTDASVVNGSDFFSVGGVVRDHQGMVVGAFTRRIPGQVEPKVAEAVAVREGVVFAHTHGFFCDVTSLSLESGLKQVDGCWSRPNWGVGDKILELRILPPELDSAISRLVNCLRVLGIDFRGRVELRESVLAWFEYVAINKRKPHTRTHSVLIRPVKCIINQLPRTNNIPRSVLSCPDSLINSRTSTIEIHRQVRGKRTYLVTTSELLLEPTPLLLLSIRVSNKKMNDRLKEMCSHWKSHYRPKYN</sequence>
<keyword evidence="3" id="KW-1185">Reference proteome</keyword>
<reference evidence="2 3" key="1">
    <citation type="submission" date="2024-01" db="EMBL/GenBank/DDBJ databases">
        <title>Genome assemblies of Stephania.</title>
        <authorList>
            <person name="Yang L."/>
        </authorList>
    </citation>
    <scope>NUCLEOTIDE SEQUENCE [LARGE SCALE GENOMIC DNA]</scope>
    <source>
        <strain evidence="2">QJT</strain>
        <tissue evidence="2">Leaf</tissue>
    </source>
</reference>
<dbReference type="GO" id="GO:0004523">
    <property type="term" value="F:RNA-DNA hybrid ribonuclease activity"/>
    <property type="evidence" value="ECO:0007669"/>
    <property type="project" value="InterPro"/>
</dbReference>
<evidence type="ECO:0000313" key="3">
    <source>
        <dbReference type="Proteomes" id="UP001417504"/>
    </source>
</evidence>
<dbReference type="PANTHER" id="PTHR47074:SF21">
    <property type="entry name" value="RNASE H TYPE-1 DOMAIN-CONTAINING PROTEIN"/>
    <property type="match status" value="1"/>
</dbReference>
<evidence type="ECO:0000313" key="2">
    <source>
        <dbReference type="EMBL" id="KAK9110351.1"/>
    </source>
</evidence>
<accession>A0AAP0NN53</accession>
<proteinExistence type="predicted"/>
<comment type="caution">
    <text evidence="2">The sequence shown here is derived from an EMBL/GenBank/DDBJ whole genome shotgun (WGS) entry which is preliminary data.</text>
</comment>
<dbReference type="PANTHER" id="PTHR47074">
    <property type="entry name" value="BNAC02G40300D PROTEIN"/>
    <property type="match status" value="1"/>
</dbReference>
<dbReference type="InterPro" id="IPR052929">
    <property type="entry name" value="RNase_H-like_EbsB-rel"/>
</dbReference>
<name>A0AAP0NN53_9MAGN</name>